<keyword evidence="13" id="KW-1185">Reference proteome</keyword>
<sequence>MLHVHRSERADALVAPLAAVLAEPPADPFAPDVVAVPTRGVERWLAQRLSHHLGAGPGDRAGVCANVSFDPPARLVATALAGVLARDPDEDPWDRERLTWPVLQTLDAAAREPWFAPVARYLGEEDDELRRGRGLALAGRLAGLFSRYAAQRPDLLTAWAAGRDEDGAGAPVPADLAWQPRLWRQVRAAVGEPSPAERLSDALAALRARPDLAALPARLSVFGPTHLPEAQLRVLEALAESREVHLWLPHPSPALWQAAAPRATRPLRRVEHRSPARHPLLASLGRDVAELGHRLRGVAGSDEHHPAPAPPATLLGVLQRELRADSPGTAQHLLAPDDRSVQVHACHGRARQVEVLREVLVGLFADDPGLEPRDVLVMCPDIEAYAPLLAATFAPVPEGETHAHPGRSFRVSLADRSPRQVNPLLDLLATLLEMADGRVTASEVLDLAASAPVRRRLGLDDADLARLRDWAVQAGAHWGEDVTRRARFGLPDLRQGTWDMALDRILLGAAMAEEDHRFVGAALPLDDVDSTDIELAGRLAELLDRLSAVLARLTGARPLTAWLDALEDALTLLAETAPEDAWQEPHARAVLAGVRVAGATHEGTDLRLPDVRALLERRLRGRPTRAGFRTGALTICSLEPMRAVPHRVVCLLGLDDRAFPRRAAAEGDDLLQRAPLVGERDRRSEDRQIFLDAITAAQERLVLLHSGADDRTGAMQPPAVPVGELLDALVTATVVPEGGSVRDHVVVHHPLQHVDERNFTGGALGRPGPFSFDVLAHRAALAARAPRAGRAPFLTAPLPAEPPAADLDLDDLVAALEHPVKWFLRERLGVSLAGEVDDVADELPLELGPLDTWQLGDRLLAAGMAGVDPVHALNAEWRRGQVPPKELGRAVLLDVAGRVEPLAAVTRQRATGEARAVDVAAVLPTGQVVSGTVPGVHGDTVVRAVYSRLGAKHRLRAWVQLLALAATDPGRQWRAVTIGRPPGTRPGAALAELRAPADPAAHLARLVEIRELARREPLPLPVATASVYATSRLAGNTVEQALEDAERTWRESYESVDAHHALCWGEGASLRQVAGEAGEAERAWGSEERLRLGALARRVWDPLLDHEEMARA</sequence>
<evidence type="ECO:0000256" key="7">
    <source>
        <dbReference type="ARBA" id="ARBA00022840"/>
    </source>
</evidence>
<evidence type="ECO:0000256" key="10">
    <source>
        <dbReference type="HAMAP-Rule" id="MF_01486"/>
    </source>
</evidence>
<evidence type="ECO:0000256" key="3">
    <source>
        <dbReference type="ARBA" id="ARBA00022763"/>
    </source>
</evidence>
<dbReference type="InterPro" id="IPR006697">
    <property type="entry name" value="RecC"/>
</dbReference>
<comment type="similarity">
    <text evidence="10">Belongs to the RecC family.</text>
</comment>
<keyword evidence="8 10" id="KW-0238">DNA-binding</keyword>
<organism evidence="12 13">
    <name type="scientific">Georgenia wutianyii</name>
    <dbReference type="NCBI Taxonomy" id="2585135"/>
    <lineage>
        <taxon>Bacteria</taxon>
        <taxon>Bacillati</taxon>
        <taxon>Actinomycetota</taxon>
        <taxon>Actinomycetes</taxon>
        <taxon>Micrococcales</taxon>
        <taxon>Bogoriellaceae</taxon>
        <taxon>Georgenia</taxon>
    </lineage>
</organism>
<dbReference type="GO" id="GO:0008854">
    <property type="term" value="F:exodeoxyribonuclease V activity"/>
    <property type="evidence" value="ECO:0007669"/>
    <property type="project" value="UniProtKB-EC"/>
</dbReference>
<evidence type="ECO:0000256" key="6">
    <source>
        <dbReference type="ARBA" id="ARBA00022839"/>
    </source>
</evidence>
<dbReference type="InterPro" id="IPR013986">
    <property type="entry name" value="DExx_box_DNA_helicase_dom_sf"/>
</dbReference>
<reference evidence="12 13" key="1">
    <citation type="submission" date="2019-05" db="EMBL/GenBank/DDBJ databases">
        <title>Georgenia *** sp. nov., and Georgenia *** sp. nov., isolated from the intestinal contents of plateau pika (Ochotona curzoniae) in the Qinghai-Tibet plateau of China.</title>
        <authorList>
            <person name="Tian Z."/>
        </authorList>
    </citation>
    <scope>NUCLEOTIDE SEQUENCE [LARGE SCALE GENOMIC DNA]</scope>
    <source>
        <strain evidence="12 13">Z294</strain>
    </source>
</reference>
<evidence type="ECO:0000256" key="5">
    <source>
        <dbReference type="ARBA" id="ARBA00022806"/>
    </source>
</evidence>
<keyword evidence="4 10" id="KW-0378">Hydrolase</keyword>
<gene>
    <name evidence="10 12" type="primary">recC</name>
    <name evidence="12" type="ORF">FE251_06350</name>
</gene>
<dbReference type="SUPFAM" id="SSF52540">
    <property type="entry name" value="P-loop containing nucleoside triphosphate hydrolases"/>
    <property type="match status" value="2"/>
</dbReference>
<dbReference type="Gene3D" id="1.10.10.160">
    <property type="match status" value="1"/>
</dbReference>
<feature type="domain" description="RecC C-terminal" evidence="11">
    <location>
        <begin position="805"/>
        <end position="1031"/>
    </location>
</feature>
<keyword evidence="3 10" id="KW-0227">DNA damage</keyword>
<evidence type="ECO:0000256" key="1">
    <source>
        <dbReference type="ARBA" id="ARBA00022722"/>
    </source>
</evidence>
<dbReference type="Gene3D" id="3.40.50.10930">
    <property type="match status" value="1"/>
</dbReference>
<evidence type="ECO:0000256" key="8">
    <source>
        <dbReference type="ARBA" id="ARBA00023125"/>
    </source>
</evidence>
<dbReference type="PIRSF" id="PIRSF000980">
    <property type="entry name" value="RecC"/>
    <property type="match status" value="1"/>
</dbReference>
<dbReference type="Gene3D" id="3.40.50.300">
    <property type="entry name" value="P-loop containing nucleotide triphosphate hydrolases"/>
    <property type="match status" value="2"/>
</dbReference>
<dbReference type="EMBL" id="CP040899">
    <property type="protein sequence ID" value="QDB79034.1"/>
    <property type="molecule type" value="Genomic_DNA"/>
</dbReference>
<protein>
    <recommendedName>
        <fullName evidence="10">RecBCD enzyme subunit RecC</fullName>
    </recommendedName>
    <alternativeName>
        <fullName evidence="10">Exonuclease V subunit RecC</fullName>
        <shortName evidence="10">ExoV subunit RecC</shortName>
    </alternativeName>
    <alternativeName>
        <fullName evidence="10">Helicase/nuclease RecBCD subunit RecC</fullName>
    </alternativeName>
</protein>
<proteinExistence type="inferred from homology"/>
<dbReference type="RefSeq" id="WP_139948289.1">
    <property type="nucleotide sequence ID" value="NZ_CP040899.1"/>
</dbReference>
<dbReference type="Pfam" id="PF17946">
    <property type="entry name" value="RecC_C"/>
    <property type="match status" value="1"/>
</dbReference>
<dbReference type="InterPro" id="IPR011335">
    <property type="entry name" value="Restrct_endonuc-II-like"/>
</dbReference>
<dbReference type="NCBIfam" id="TIGR01450">
    <property type="entry name" value="recC"/>
    <property type="match status" value="1"/>
</dbReference>
<accession>A0ABX5VPR7</accession>
<evidence type="ECO:0000313" key="12">
    <source>
        <dbReference type="EMBL" id="QDB79034.1"/>
    </source>
</evidence>
<keyword evidence="7 10" id="KW-0067">ATP-binding</keyword>
<keyword evidence="1 10" id="KW-0540">Nuclease</keyword>
<dbReference type="Proteomes" id="UP000313948">
    <property type="component" value="Chromosome"/>
</dbReference>
<evidence type="ECO:0000256" key="4">
    <source>
        <dbReference type="ARBA" id="ARBA00022801"/>
    </source>
</evidence>
<evidence type="ECO:0000256" key="9">
    <source>
        <dbReference type="ARBA" id="ARBA00023204"/>
    </source>
</evidence>
<dbReference type="HAMAP" id="MF_01486">
    <property type="entry name" value="RecC"/>
    <property type="match status" value="1"/>
</dbReference>
<evidence type="ECO:0000313" key="13">
    <source>
        <dbReference type="Proteomes" id="UP000313948"/>
    </source>
</evidence>
<comment type="function">
    <text evidence="10">A helicase/nuclease that prepares dsDNA breaks (DSB) for recombinational DNA repair. Binds to DSBs and unwinds DNA via a highly rapid and processive ATP-dependent bidirectional helicase activity. Unwinds dsDNA until it encounters a Chi (crossover hotspot instigator) sequence from the 3' direction. Cuts ssDNA a few nucleotides 3' to the Chi site. The properties and activities of the enzyme are changed at Chi. The Chi-altered holoenzyme produces a long 3'-ssDNA overhang and facilitates RecA-binding to the ssDNA for homologous DNA recombination and repair. Holoenzyme degrades any linearized DNA that is unable to undergo homologous recombination. In the holoenzyme this subunit recognizes the wild-type Chi sequence, and when added to isolated RecB increases its ATP-dependent helicase processivity.</text>
</comment>
<keyword evidence="2 10" id="KW-0547">Nucleotide-binding</keyword>
<dbReference type="Pfam" id="PF04257">
    <property type="entry name" value="Exonuc_V_gamma"/>
    <property type="match status" value="1"/>
</dbReference>
<dbReference type="PANTHER" id="PTHR30591:SF1">
    <property type="entry name" value="RECBCD ENZYME SUBUNIT RECC"/>
    <property type="match status" value="1"/>
</dbReference>
<keyword evidence="9 10" id="KW-0234">DNA repair</keyword>
<keyword evidence="6 10" id="KW-0269">Exonuclease</keyword>
<dbReference type="InterPro" id="IPR027417">
    <property type="entry name" value="P-loop_NTPase"/>
</dbReference>
<evidence type="ECO:0000259" key="11">
    <source>
        <dbReference type="Pfam" id="PF17946"/>
    </source>
</evidence>
<dbReference type="PANTHER" id="PTHR30591">
    <property type="entry name" value="RECBCD ENZYME SUBUNIT RECC"/>
    <property type="match status" value="1"/>
</dbReference>
<dbReference type="InterPro" id="IPR041500">
    <property type="entry name" value="RecC_C"/>
</dbReference>
<name>A0ABX5VPR7_9MICO</name>
<comment type="miscellaneous">
    <text evidence="10">In the RecBCD complex, RecB has a slow 3'-5' helicase, an exonuclease activity and loads RecA onto ssDNA, RecD has a fast 5'-3' helicase activity, while RecC stimulates the ATPase and processivity of the RecB helicase and contributes to recognition of the Chi site.</text>
</comment>
<keyword evidence="5 10" id="KW-0347">Helicase</keyword>
<comment type="subunit">
    <text evidence="10">Heterotrimer of RecB, RecC and RecD. All subunits contribute to DNA-binding.</text>
</comment>
<evidence type="ECO:0000256" key="2">
    <source>
        <dbReference type="ARBA" id="ARBA00022741"/>
    </source>
</evidence>
<dbReference type="SUPFAM" id="SSF52980">
    <property type="entry name" value="Restriction endonuclease-like"/>
    <property type="match status" value="1"/>
</dbReference>